<dbReference type="CDD" id="cd15482">
    <property type="entry name" value="Sialidase_non-viral"/>
    <property type="match status" value="1"/>
</dbReference>
<dbReference type="Gene3D" id="3.90.1580.10">
    <property type="entry name" value="paralog of FGE (formylglycine-generating enzyme)"/>
    <property type="match status" value="2"/>
</dbReference>
<dbReference type="RefSeq" id="WP_103241551.1">
    <property type="nucleotide sequence ID" value="NZ_JANJZD010000027.1"/>
</dbReference>
<evidence type="ECO:0000313" key="3">
    <source>
        <dbReference type="EMBL" id="SOY31570.1"/>
    </source>
</evidence>
<dbReference type="Pfam" id="PF03781">
    <property type="entry name" value="FGE-sulfatase"/>
    <property type="match status" value="1"/>
</dbReference>
<dbReference type="InterPro" id="IPR011040">
    <property type="entry name" value="Sialidase"/>
</dbReference>
<name>A0A2K4ZMA0_9FIRM</name>
<sequence>MEFVNSQGMAFVKVTAGTFRMGGGDPKDNPDALPVHEVEITEDYYIAREPVTLEQFKVFREECLGTEDVSDLDQWMGYLQSVSYREAECYTKWLSEKEGRRYFLPTEAQWEYAARHSGELSIDRMCDPHIREWCYDFYAPYGEEKEKDPAGPGDGMLRCVRGGFLDRPDRYNQYPTDPWYRCALPPDYRHKKEDTENPFGRHPIGFRVVCGPEPKPCGKTAPLFLSLGVRQQTEEFRCAGPCSEKPYYRKRFLFPVPPDNCTAEEINAAGFSSSFRHHHHSPGFTAAPNGDLLYSVYSTYHEYDAQSGLVGCRFRVGADQWEYPDLFLNPVGVNDHAPMFYTGSDGTIYHFWGWPRLENAYPFQYIESHDNGETWSEVKFPLFTNHVDNLCSQPVNSCVETSDGTFYIVSDSDFRRETDDTGVQHLGAASVLWRSKDGCTWENPKGKTAGRHTTAVELKDGSLLALGGKNTDIDGYMPAAVTKDGGDSYQVYRTCFPAMNSGQRPCILRLASGRLVVCGDWQTKKNLKPAAYADRAGSYVAWSEDDGETWHFRQLWGTQKRKKTPHEFGGASTIGYSVMRQSPDGLIHVVCSNVQPLLHLTFNEAWLLSEETEDPGDEVLMRSSAAKLVTERKEYREHYPDGTLKCLYYGAIADDGRFLLDGPERFWYPDGRICMESEYSLGKRTGINTCYHPDGTPWKRFHCSEEDGVPVEVYETFWPGGDRVRTRTVFRNRHASGEAFLYDREGNVKSSHIFTDGKFTEDFSLLEK</sequence>
<dbReference type="Gene3D" id="2.20.110.10">
    <property type="entry name" value="Histone H3 K4-specific methyltransferase SET7/9 N-terminal domain"/>
    <property type="match status" value="1"/>
</dbReference>
<evidence type="ECO:0000259" key="1">
    <source>
        <dbReference type="Pfam" id="PF03781"/>
    </source>
</evidence>
<dbReference type="SUPFAM" id="SSF56436">
    <property type="entry name" value="C-type lectin-like"/>
    <property type="match status" value="1"/>
</dbReference>
<keyword evidence="4" id="KW-1185">Reference proteome</keyword>
<organism evidence="3 4">
    <name type="scientific">Acetatifactor muris</name>
    <dbReference type="NCBI Taxonomy" id="879566"/>
    <lineage>
        <taxon>Bacteria</taxon>
        <taxon>Bacillati</taxon>
        <taxon>Bacillota</taxon>
        <taxon>Clostridia</taxon>
        <taxon>Lachnospirales</taxon>
        <taxon>Lachnospiraceae</taxon>
        <taxon>Acetatifactor</taxon>
    </lineage>
</organism>
<dbReference type="Pfam" id="PF13088">
    <property type="entry name" value="BNR_2"/>
    <property type="match status" value="1"/>
</dbReference>
<dbReference type="SUPFAM" id="SSF50939">
    <property type="entry name" value="Sialidases"/>
    <property type="match status" value="1"/>
</dbReference>
<evidence type="ECO:0000313" key="4">
    <source>
        <dbReference type="Proteomes" id="UP000236311"/>
    </source>
</evidence>
<dbReference type="AlphaFoldDB" id="A0A2K4ZMA0"/>
<protein>
    <submittedName>
        <fullName evidence="3">Formylglycine-generating sulfatase enzyme</fullName>
    </submittedName>
</protein>
<reference evidence="3 4" key="1">
    <citation type="submission" date="2018-01" db="EMBL/GenBank/DDBJ databases">
        <authorList>
            <person name="Gaut B.S."/>
            <person name="Morton B.R."/>
            <person name="Clegg M.T."/>
            <person name="Duvall M.R."/>
        </authorList>
    </citation>
    <scope>NUCLEOTIDE SEQUENCE [LARGE SCALE GENOMIC DNA]</scope>
    <source>
        <strain evidence="3">GP69</strain>
    </source>
</reference>
<dbReference type="InterPro" id="IPR051043">
    <property type="entry name" value="Sulfatase_Mod_Factor_Kinase"/>
</dbReference>
<feature type="domain" description="Sulfatase-modifying factor enzyme-like" evidence="1">
    <location>
        <begin position="10"/>
        <end position="117"/>
    </location>
</feature>
<evidence type="ECO:0000259" key="2">
    <source>
        <dbReference type="Pfam" id="PF13088"/>
    </source>
</evidence>
<dbReference type="InterPro" id="IPR016187">
    <property type="entry name" value="CTDL_fold"/>
</dbReference>
<dbReference type="InterPro" id="IPR005532">
    <property type="entry name" value="SUMF_dom"/>
</dbReference>
<feature type="domain" description="Sialidase" evidence="2">
    <location>
        <begin position="316"/>
        <end position="589"/>
    </location>
</feature>
<gene>
    <name evidence="3" type="ORF">AMURIS_04314</name>
</gene>
<dbReference type="GO" id="GO:0120147">
    <property type="term" value="F:formylglycine-generating oxidase activity"/>
    <property type="evidence" value="ECO:0007669"/>
    <property type="project" value="TreeGrafter"/>
</dbReference>
<dbReference type="PANTHER" id="PTHR23150:SF19">
    <property type="entry name" value="FORMYLGLYCINE-GENERATING ENZYME"/>
    <property type="match status" value="1"/>
</dbReference>
<dbReference type="PANTHER" id="PTHR23150">
    <property type="entry name" value="SULFATASE MODIFYING FACTOR 1, 2"/>
    <property type="match status" value="1"/>
</dbReference>
<dbReference type="InterPro" id="IPR036278">
    <property type="entry name" value="Sialidase_sf"/>
</dbReference>
<proteinExistence type="predicted"/>
<dbReference type="EMBL" id="OFSM01000027">
    <property type="protein sequence ID" value="SOY31570.1"/>
    <property type="molecule type" value="Genomic_DNA"/>
</dbReference>
<dbReference type="SUPFAM" id="SSF82185">
    <property type="entry name" value="Histone H3 K4-specific methyltransferase SET7/9 N-terminal domain"/>
    <property type="match status" value="1"/>
</dbReference>
<dbReference type="Proteomes" id="UP000236311">
    <property type="component" value="Unassembled WGS sequence"/>
</dbReference>
<dbReference type="InterPro" id="IPR042095">
    <property type="entry name" value="SUMF_sf"/>
</dbReference>
<dbReference type="Gene3D" id="2.120.10.10">
    <property type="match status" value="1"/>
</dbReference>
<accession>A0A2K4ZMA0</accession>
<dbReference type="OrthoDB" id="41724at2"/>